<protein>
    <submittedName>
        <fullName evidence="2">CLUMA_CG018308, isoform A</fullName>
    </submittedName>
</protein>
<evidence type="ECO:0000256" key="1">
    <source>
        <dbReference type="SAM" id="MobiDB-lite"/>
    </source>
</evidence>
<accession>A0A1J1J228</accession>
<dbReference type="Proteomes" id="UP000183832">
    <property type="component" value="Unassembled WGS sequence"/>
</dbReference>
<feature type="region of interest" description="Disordered" evidence="1">
    <location>
        <begin position="107"/>
        <end position="139"/>
    </location>
</feature>
<dbReference type="AlphaFoldDB" id="A0A1J1J228"/>
<evidence type="ECO:0000313" key="3">
    <source>
        <dbReference type="Proteomes" id="UP000183832"/>
    </source>
</evidence>
<dbReference type="OrthoDB" id="21678at2759"/>
<feature type="compositionally biased region" description="Basic residues" evidence="1">
    <location>
        <begin position="126"/>
        <end position="138"/>
    </location>
</feature>
<organism evidence="2 3">
    <name type="scientific">Clunio marinus</name>
    <dbReference type="NCBI Taxonomy" id="568069"/>
    <lineage>
        <taxon>Eukaryota</taxon>
        <taxon>Metazoa</taxon>
        <taxon>Ecdysozoa</taxon>
        <taxon>Arthropoda</taxon>
        <taxon>Hexapoda</taxon>
        <taxon>Insecta</taxon>
        <taxon>Pterygota</taxon>
        <taxon>Neoptera</taxon>
        <taxon>Endopterygota</taxon>
        <taxon>Diptera</taxon>
        <taxon>Nematocera</taxon>
        <taxon>Chironomoidea</taxon>
        <taxon>Chironomidae</taxon>
        <taxon>Clunio</taxon>
    </lineage>
</organism>
<gene>
    <name evidence="2" type="ORF">CLUMA_CG018308</name>
</gene>
<name>A0A1J1J228_9DIPT</name>
<evidence type="ECO:0000313" key="2">
    <source>
        <dbReference type="EMBL" id="CRL04913.1"/>
    </source>
</evidence>
<sequence>MISIKEAEYDFWEKYNFTDGVENDTPNIVQNGFSHKQMRLESTEMSLYGSRPDANFSLTCCGYCGMMIKPQDLAKHFENRHFPPSLMDDEIIQDADPMFVTQPENEANRSSEIMSPTEPKQIVQHQNKKPRKTTKKKSIPSYNEVELVHNTYTKSKEAAPKATISPPTKNSKSSDYAFKKPNGVVSNNIAPSAPIIPQYGMPVKRTNPAVKASIPSVKRQKLDNFGSFKGFTEPKKILHKPAEKIIPNVPKHLTNDKPKGNLVMKIKKTGNGNWKVMNGIPT</sequence>
<proteinExistence type="predicted"/>
<reference evidence="2 3" key="1">
    <citation type="submission" date="2015-04" db="EMBL/GenBank/DDBJ databases">
        <authorList>
            <person name="Syromyatnikov M.Y."/>
            <person name="Popov V.N."/>
        </authorList>
    </citation>
    <scope>NUCLEOTIDE SEQUENCE [LARGE SCALE GENOMIC DNA]</scope>
</reference>
<keyword evidence="3" id="KW-1185">Reference proteome</keyword>
<dbReference type="EMBL" id="CVRI01000064">
    <property type="protein sequence ID" value="CRL04913.1"/>
    <property type="molecule type" value="Genomic_DNA"/>
</dbReference>